<dbReference type="Proteomes" id="UP000076962">
    <property type="component" value="Unassembled WGS sequence"/>
</dbReference>
<name>A0A176RYQ5_9GAMM</name>
<keyword evidence="1" id="KW-0812">Transmembrane</keyword>
<proteinExistence type="predicted"/>
<accession>A0A176RYQ5</accession>
<keyword evidence="3" id="KW-1185">Reference proteome</keyword>
<evidence type="ECO:0000256" key="1">
    <source>
        <dbReference type="SAM" id="Phobius"/>
    </source>
</evidence>
<keyword evidence="1" id="KW-1133">Transmembrane helix</keyword>
<organism evidence="2 3">
    <name type="scientific">Candidatus Thiomargarita nelsonii</name>
    <dbReference type="NCBI Taxonomy" id="1003181"/>
    <lineage>
        <taxon>Bacteria</taxon>
        <taxon>Pseudomonadati</taxon>
        <taxon>Pseudomonadota</taxon>
        <taxon>Gammaproteobacteria</taxon>
        <taxon>Thiotrichales</taxon>
        <taxon>Thiotrichaceae</taxon>
        <taxon>Thiomargarita</taxon>
    </lineage>
</organism>
<keyword evidence="1" id="KW-0472">Membrane</keyword>
<evidence type="ECO:0000313" key="3">
    <source>
        <dbReference type="Proteomes" id="UP000076962"/>
    </source>
</evidence>
<reference evidence="2 3" key="1">
    <citation type="submission" date="2016-05" db="EMBL/GenBank/DDBJ databases">
        <title>Single-cell genome of chain-forming Candidatus Thiomargarita nelsonii and comparison to other large sulfur-oxidizing bacteria.</title>
        <authorList>
            <person name="Winkel M."/>
            <person name="Salman V."/>
            <person name="Woyke T."/>
            <person name="Schulz-Vogt H."/>
            <person name="Richter M."/>
            <person name="Flood B."/>
            <person name="Bailey J."/>
            <person name="Amann R."/>
            <person name="Mussmann M."/>
        </authorList>
    </citation>
    <scope>NUCLEOTIDE SEQUENCE [LARGE SCALE GENOMIC DNA]</scope>
    <source>
        <strain evidence="2 3">THI036</strain>
    </source>
</reference>
<protein>
    <submittedName>
        <fullName evidence="2">Uncharacterized protein</fullName>
    </submittedName>
</protein>
<gene>
    <name evidence="2" type="ORF">THIOM_003454</name>
</gene>
<comment type="caution">
    <text evidence="2">The sequence shown here is derived from an EMBL/GenBank/DDBJ whole genome shotgun (WGS) entry which is preliminary data.</text>
</comment>
<evidence type="ECO:0000313" key="2">
    <source>
        <dbReference type="EMBL" id="OAD20818.1"/>
    </source>
</evidence>
<sequence length="58" mass="7067">MSLLLAKLSKKCFFQESFLHIFSENYQTTNLASMGGRVWYKLFLLITSFFYYYFLFLR</sequence>
<feature type="transmembrane region" description="Helical" evidence="1">
    <location>
        <begin position="38"/>
        <end position="57"/>
    </location>
</feature>
<dbReference type="EMBL" id="LUTY01002086">
    <property type="protein sequence ID" value="OAD20818.1"/>
    <property type="molecule type" value="Genomic_DNA"/>
</dbReference>
<dbReference type="AlphaFoldDB" id="A0A176RYQ5"/>